<comment type="similarity">
    <text evidence="4">Belongs to the ubiquitin-conjugating enzyme family.</text>
</comment>
<dbReference type="OrthoDB" id="406833at2759"/>
<dbReference type="Gene3D" id="3.10.110.10">
    <property type="entry name" value="Ubiquitin Conjugating Enzyme"/>
    <property type="match status" value="1"/>
</dbReference>
<accession>A0A9W7EHP9</accession>
<dbReference type="InterPro" id="IPR016135">
    <property type="entry name" value="UBQ-conjugating_enzyme/RWD"/>
</dbReference>
<evidence type="ECO:0000313" key="7">
    <source>
        <dbReference type="Proteomes" id="UP001165085"/>
    </source>
</evidence>
<keyword evidence="4" id="KW-0067">ATP-binding</keyword>
<evidence type="ECO:0000313" key="6">
    <source>
        <dbReference type="EMBL" id="GMH78335.1"/>
    </source>
</evidence>
<keyword evidence="4" id="KW-0547">Nucleotide-binding</keyword>
<dbReference type="CDD" id="cd23808">
    <property type="entry name" value="UBCc_UBE2W"/>
    <property type="match status" value="1"/>
</dbReference>
<dbReference type="PROSITE" id="PS50127">
    <property type="entry name" value="UBC_2"/>
    <property type="match status" value="1"/>
</dbReference>
<gene>
    <name evidence="6" type="ORF">TrST_g3536</name>
</gene>
<comment type="caution">
    <text evidence="6">The sequence shown here is derived from an EMBL/GenBank/DDBJ whole genome shotgun (WGS) entry which is preliminary data.</text>
</comment>
<organism evidence="6 7">
    <name type="scientific">Triparma strigata</name>
    <dbReference type="NCBI Taxonomy" id="1606541"/>
    <lineage>
        <taxon>Eukaryota</taxon>
        <taxon>Sar</taxon>
        <taxon>Stramenopiles</taxon>
        <taxon>Ochrophyta</taxon>
        <taxon>Bolidophyceae</taxon>
        <taxon>Parmales</taxon>
        <taxon>Triparmaceae</taxon>
        <taxon>Triparma</taxon>
    </lineage>
</organism>
<dbReference type="Proteomes" id="UP001165085">
    <property type="component" value="Unassembled WGS sequence"/>
</dbReference>
<dbReference type="InterPro" id="IPR000608">
    <property type="entry name" value="UBC"/>
</dbReference>
<dbReference type="GO" id="GO:0005524">
    <property type="term" value="F:ATP binding"/>
    <property type="evidence" value="ECO:0007669"/>
    <property type="project" value="UniProtKB-UniRule"/>
</dbReference>
<evidence type="ECO:0000259" key="5">
    <source>
        <dbReference type="PROSITE" id="PS50127"/>
    </source>
</evidence>
<dbReference type="AlphaFoldDB" id="A0A9W7EHP9"/>
<dbReference type="GO" id="GO:0016740">
    <property type="term" value="F:transferase activity"/>
    <property type="evidence" value="ECO:0007669"/>
    <property type="project" value="UniProtKB-KW"/>
</dbReference>
<evidence type="ECO:0000256" key="1">
    <source>
        <dbReference type="ARBA" id="ARBA00022679"/>
    </source>
</evidence>
<reference evidence="7" key="1">
    <citation type="journal article" date="2023" name="Commun. Biol.">
        <title>Genome analysis of Parmales, the sister group of diatoms, reveals the evolutionary specialization of diatoms from phago-mixotrophs to photoautotrophs.</title>
        <authorList>
            <person name="Ban H."/>
            <person name="Sato S."/>
            <person name="Yoshikawa S."/>
            <person name="Yamada K."/>
            <person name="Nakamura Y."/>
            <person name="Ichinomiya M."/>
            <person name="Sato N."/>
            <person name="Blanc-Mathieu R."/>
            <person name="Endo H."/>
            <person name="Kuwata A."/>
            <person name="Ogata H."/>
        </authorList>
    </citation>
    <scope>NUCLEOTIDE SEQUENCE [LARGE SCALE GENOMIC DNA]</scope>
    <source>
        <strain evidence="7">NIES 3701</strain>
    </source>
</reference>
<dbReference type="SMART" id="SM00212">
    <property type="entry name" value="UBCc"/>
    <property type="match status" value="1"/>
</dbReference>
<sequence length="205" mass="23106">MYDKRLKLGESLCGSRALADLRIDQKAKSQPCYYFKTIRLLSFNQHMSHQRLEFSESFTKRQLKEIAKFSVPGFDLNQSAEGCPPGSLLCTFKGPSDSLYTGETFTLRIRFPTTHPFSSPEVIFHAPSHPAPLHPHIYTNGHICLSILSSEWSPALTIQSIVLSIASLLSTSPSKTPPEGDEQYCRRVKNRSPLLTSWLYDDDNV</sequence>
<protein>
    <recommendedName>
        <fullName evidence="5">UBC core domain-containing protein</fullName>
    </recommendedName>
</protein>
<name>A0A9W7EHP9_9STRA</name>
<dbReference type="SUPFAM" id="SSF54495">
    <property type="entry name" value="UBC-like"/>
    <property type="match status" value="1"/>
</dbReference>
<dbReference type="InterPro" id="IPR050113">
    <property type="entry name" value="Ub_conjugating_enzyme"/>
</dbReference>
<evidence type="ECO:0000256" key="2">
    <source>
        <dbReference type="ARBA" id="ARBA00022786"/>
    </source>
</evidence>
<dbReference type="PROSITE" id="PS00183">
    <property type="entry name" value="UBC_1"/>
    <property type="match status" value="1"/>
</dbReference>
<dbReference type="InterPro" id="IPR023313">
    <property type="entry name" value="UBQ-conjugating_AS"/>
</dbReference>
<dbReference type="PANTHER" id="PTHR24067">
    <property type="entry name" value="UBIQUITIN-CONJUGATING ENZYME E2"/>
    <property type="match status" value="1"/>
</dbReference>
<feature type="active site" description="Glycyl thioester intermediate" evidence="3">
    <location>
        <position position="144"/>
    </location>
</feature>
<keyword evidence="1" id="KW-0808">Transferase</keyword>
<feature type="domain" description="UBC core" evidence="5">
    <location>
        <begin position="54"/>
        <end position="205"/>
    </location>
</feature>
<dbReference type="EMBL" id="BRXY01000220">
    <property type="protein sequence ID" value="GMH78335.1"/>
    <property type="molecule type" value="Genomic_DNA"/>
</dbReference>
<keyword evidence="7" id="KW-1185">Reference proteome</keyword>
<proteinExistence type="inferred from homology"/>
<evidence type="ECO:0000256" key="4">
    <source>
        <dbReference type="RuleBase" id="RU362109"/>
    </source>
</evidence>
<keyword evidence="2 4" id="KW-0833">Ubl conjugation pathway</keyword>
<evidence type="ECO:0000256" key="3">
    <source>
        <dbReference type="PROSITE-ProRule" id="PRU10133"/>
    </source>
</evidence>
<dbReference type="Pfam" id="PF00179">
    <property type="entry name" value="UQ_con"/>
    <property type="match status" value="1"/>
</dbReference>